<protein>
    <submittedName>
        <fullName evidence="2">Uncharacterized protein</fullName>
    </submittedName>
</protein>
<gene>
    <name evidence="2" type="ORF">K461DRAFT_103180</name>
</gene>
<accession>A0A9P4J7H2</accession>
<sequence length="155" mass="17041">MISAAPVTGWRQSPLPPTSLFQPGSGESTIHHGVAEWACLSPSTPLTSLPVDPDLSLSLLSPMSWLSCFKKNMSTLHKYDPFAHVGPGPSSVVRLFFVFIHCSHNTRLRLVTALITLCLTPLALINITSDIIPNLRRRQGLRLDDCVHRSVPNNH</sequence>
<comment type="caution">
    <text evidence="2">The sequence shown here is derived from an EMBL/GenBank/DDBJ whole genome shotgun (WGS) entry which is preliminary data.</text>
</comment>
<evidence type="ECO:0000256" key="1">
    <source>
        <dbReference type="SAM" id="MobiDB-lite"/>
    </source>
</evidence>
<feature type="region of interest" description="Disordered" evidence="1">
    <location>
        <begin position="1"/>
        <end position="26"/>
    </location>
</feature>
<name>A0A9P4J7H2_9PEZI</name>
<evidence type="ECO:0000313" key="3">
    <source>
        <dbReference type="Proteomes" id="UP000799439"/>
    </source>
</evidence>
<proteinExistence type="predicted"/>
<reference evidence="2" key="1">
    <citation type="journal article" date="2020" name="Stud. Mycol.">
        <title>101 Dothideomycetes genomes: a test case for predicting lifestyles and emergence of pathogens.</title>
        <authorList>
            <person name="Haridas S."/>
            <person name="Albert R."/>
            <person name="Binder M."/>
            <person name="Bloem J."/>
            <person name="Labutti K."/>
            <person name="Salamov A."/>
            <person name="Andreopoulos B."/>
            <person name="Baker S."/>
            <person name="Barry K."/>
            <person name="Bills G."/>
            <person name="Bluhm B."/>
            <person name="Cannon C."/>
            <person name="Castanera R."/>
            <person name="Culley D."/>
            <person name="Daum C."/>
            <person name="Ezra D."/>
            <person name="Gonzalez J."/>
            <person name="Henrissat B."/>
            <person name="Kuo A."/>
            <person name="Liang C."/>
            <person name="Lipzen A."/>
            <person name="Lutzoni F."/>
            <person name="Magnuson J."/>
            <person name="Mondo S."/>
            <person name="Nolan M."/>
            <person name="Ohm R."/>
            <person name="Pangilinan J."/>
            <person name="Park H.-J."/>
            <person name="Ramirez L."/>
            <person name="Alfaro M."/>
            <person name="Sun H."/>
            <person name="Tritt A."/>
            <person name="Yoshinaga Y."/>
            <person name="Zwiers L.-H."/>
            <person name="Turgeon B."/>
            <person name="Goodwin S."/>
            <person name="Spatafora J."/>
            <person name="Crous P."/>
            <person name="Grigoriev I."/>
        </authorList>
    </citation>
    <scope>NUCLEOTIDE SEQUENCE</scope>
    <source>
        <strain evidence="2">CBS 260.36</strain>
    </source>
</reference>
<evidence type="ECO:0000313" key="2">
    <source>
        <dbReference type="EMBL" id="KAF2154847.1"/>
    </source>
</evidence>
<dbReference type="EMBL" id="ML996083">
    <property type="protein sequence ID" value="KAF2154847.1"/>
    <property type="molecule type" value="Genomic_DNA"/>
</dbReference>
<keyword evidence="3" id="KW-1185">Reference proteome</keyword>
<organism evidence="2 3">
    <name type="scientific">Myriangium duriaei CBS 260.36</name>
    <dbReference type="NCBI Taxonomy" id="1168546"/>
    <lineage>
        <taxon>Eukaryota</taxon>
        <taxon>Fungi</taxon>
        <taxon>Dikarya</taxon>
        <taxon>Ascomycota</taxon>
        <taxon>Pezizomycotina</taxon>
        <taxon>Dothideomycetes</taxon>
        <taxon>Dothideomycetidae</taxon>
        <taxon>Myriangiales</taxon>
        <taxon>Myriangiaceae</taxon>
        <taxon>Myriangium</taxon>
    </lineage>
</organism>
<dbReference type="AlphaFoldDB" id="A0A9P4J7H2"/>
<dbReference type="Proteomes" id="UP000799439">
    <property type="component" value="Unassembled WGS sequence"/>
</dbReference>